<evidence type="ECO:0000313" key="2">
    <source>
        <dbReference type="EMBL" id="EYC42972.1"/>
    </source>
</evidence>
<name>A0A016WUQ4_9BILA</name>
<feature type="transmembrane region" description="Helical" evidence="1">
    <location>
        <begin position="105"/>
        <end position="125"/>
    </location>
</feature>
<dbReference type="AlphaFoldDB" id="A0A016WUQ4"/>
<evidence type="ECO:0000256" key="1">
    <source>
        <dbReference type="SAM" id="Phobius"/>
    </source>
</evidence>
<keyword evidence="1" id="KW-1133">Transmembrane helix</keyword>
<accession>A0A016WUQ4</accession>
<gene>
    <name evidence="2" type="primary">Acey_s0508.g2700</name>
    <name evidence="2" type="ORF">Y032_0508g2700</name>
</gene>
<dbReference type="EMBL" id="JARK01000108">
    <property type="protein sequence ID" value="EYC42972.1"/>
    <property type="molecule type" value="Genomic_DNA"/>
</dbReference>
<keyword evidence="3" id="KW-1185">Reference proteome</keyword>
<reference evidence="3" key="1">
    <citation type="journal article" date="2015" name="Nat. Genet.">
        <title>The genome and transcriptome of the zoonotic hookworm Ancylostoma ceylanicum identify infection-specific gene families.</title>
        <authorList>
            <person name="Schwarz E.M."/>
            <person name="Hu Y."/>
            <person name="Antoshechkin I."/>
            <person name="Miller M.M."/>
            <person name="Sternberg P.W."/>
            <person name="Aroian R.V."/>
        </authorList>
    </citation>
    <scope>NUCLEOTIDE SEQUENCE</scope>
    <source>
        <strain evidence="3">HY135</strain>
    </source>
</reference>
<comment type="caution">
    <text evidence="2">The sequence shown here is derived from an EMBL/GenBank/DDBJ whole genome shotgun (WGS) entry which is preliminary data.</text>
</comment>
<protein>
    <submittedName>
        <fullName evidence="2">Uncharacterized protein</fullName>
    </submittedName>
</protein>
<keyword evidence="1" id="KW-0472">Membrane</keyword>
<feature type="transmembrane region" description="Helical" evidence="1">
    <location>
        <begin position="63"/>
        <end position="84"/>
    </location>
</feature>
<dbReference type="Proteomes" id="UP000024635">
    <property type="component" value="Unassembled WGS sequence"/>
</dbReference>
<proteinExistence type="predicted"/>
<keyword evidence="1" id="KW-0812">Transmembrane</keyword>
<sequence>MPCQSAFPIFHCQILVVHIFPSSDIYSRSFFSHWRAQHKHGRLQAGLDTQEFPNPLASPPLRFARFSVEIAIAIAFEFVNYRILFPYCRAGLPNKAQPRQVPQNFVTGVVVLPGMLVIIIILSTFSRLIAQITLCELWPGPPQGPR</sequence>
<evidence type="ECO:0000313" key="3">
    <source>
        <dbReference type="Proteomes" id="UP000024635"/>
    </source>
</evidence>
<organism evidence="2 3">
    <name type="scientific">Ancylostoma ceylanicum</name>
    <dbReference type="NCBI Taxonomy" id="53326"/>
    <lineage>
        <taxon>Eukaryota</taxon>
        <taxon>Metazoa</taxon>
        <taxon>Ecdysozoa</taxon>
        <taxon>Nematoda</taxon>
        <taxon>Chromadorea</taxon>
        <taxon>Rhabditida</taxon>
        <taxon>Rhabditina</taxon>
        <taxon>Rhabditomorpha</taxon>
        <taxon>Strongyloidea</taxon>
        <taxon>Ancylostomatidae</taxon>
        <taxon>Ancylostomatinae</taxon>
        <taxon>Ancylostoma</taxon>
    </lineage>
</organism>